<dbReference type="InterPro" id="IPR037401">
    <property type="entry name" value="SnoaL-like"/>
</dbReference>
<comment type="caution">
    <text evidence="2">The sequence shown here is derived from an EMBL/GenBank/DDBJ whole genome shotgun (WGS) entry which is preliminary data.</text>
</comment>
<reference evidence="2 3" key="1">
    <citation type="submission" date="2019-11" db="EMBL/GenBank/DDBJ databases">
        <title>Agromyces kandeliae sp. nov., isolated from mangrove soil.</title>
        <authorList>
            <person name="Wang R."/>
        </authorList>
    </citation>
    <scope>NUCLEOTIDE SEQUENCE [LARGE SCALE GENOMIC DNA]</scope>
    <source>
        <strain evidence="2 3">JCM 11431</strain>
    </source>
</reference>
<evidence type="ECO:0000313" key="2">
    <source>
        <dbReference type="EMBL" id="MUN08706.1"/>
    </source>
</evidence>
<keyword evidence="3" id="KW-1185">Reference proteome</keyword>
<dbReference type="Proteomes" id="UP000480122">
    <property type="component" value="Unassembled WGS sequence"/>
</dbReference>
<evidence type="ECO:0000259" key="1">
    <source>
        <dbReference type="Pfam" id="PF13474"/>
    </source>
</evidence>
<proteinExistence type="predicted"/>
<dbReference type="AlphaFoldDB" id="A0A7C9HJP3"/>
<feature type="domain" description="SnoaL-like" evidence="1">
    <location>
        <begin position="34"/>
        <end position="153"/>
    </location>
</feature>
<dbReference type="InterPro" id="IPR032710">
    <property type="entry name" value="NTF2-like_dom_sf"/>
</dbReference>
<dbReference type="RefSeq" id="WP_155843611.1">
    <property type="nucleotide sequence ID" value="NZ_BAAAIA010000008.1"/>
</dbReference>
<sequence length="169" mass="18378">MDLVSWISVGGVIVISWLDTHVSRSREMTAENDVRAASKAFYAALNRMLSGDAGSLTDIWVHSPEATTMHPIGDRQVGWDDIKGSFERVARSSTGGLVEITDQLFRVHGDTAYEVGVEHAAFGVGGTQLTVNSRVTNIYYREGDGWKVIHHHGDKSPGISEALDKAEPA</sequence>
<accession>A0A7C9HJP3</accession>
<organism evidence="2 3">
    <name type="scientific">Agromyces luteolus</name>
    <dbReference type="NCBI Taxonomy" id="88373"/>
    <lineage>
        <taxon>Bacteria</taxon>
        <taxon>Bacillati</taxon>
        <taxon>Actinomycetota</taxon>
        <taxon>Actinomycetes</taxon>
        <taxon>Micrococcales</taxon>
        <taxon>Microbacteriaceae</taxon>
        <taxon>Agromyces</taxon>
    </lineage>
</organism>
<dbReference type="Gene3D" id="3.10.450.50">
    <property type="match status" value="1"/>
</dbReference>
<dbReference type="SUPFAM" id="SSF54427">
    <property type="entry name" value="NTF2-like"/>
    <property type="match status" value="1"/>
</dbReference>
<name>A0A7C9HJP3_9MICO</name>
<dbReference type="EMBL" id="WODA01000025">
    <property type="protein sequence ID" value="MUN08706.1"/>
    <property type="molecule type" value="Genomic_DNA"/>
</dbReference>
<dbReference type="OrthoDB" id="1551077at2"/>
<gene>
    <name evidence="2" type="ORF">GLX25_16505</name>
</gene>
<evidence type="ECO:0000313" key="3">
    <source>
        <dbReference type="Proteomes" id="UP000480122"/>
    </source>
</evidence>
<dbReference type="Pfam" id="PF13474">
    <property type="entry name" value="SnoaL_3"/>
    <property type="match status" value="1"/>
</dbReference>
<protein>
    <submittedName>
        <fullName evidence="2">DUF4440 domain-containing protein</fullName>
    </submittedName>
</protein>